<evidence type="ECO:0000313" key="1">
    <source>
        <dbReference type="EMBL" id="QXE21568.1"/>
    </source>
</evidence>
<proteinExistence type="predicted"/>
<organism evidence="1 2">
    <name type="scientific">Richelia sinica FACHB-800</name>
    <dbReference type="NCBI Taxonomy" id="1357546"/>
    <lineage>
        <taxon>Bacteria</taxon>
        <taxon>Bacillati</taxon>
        <taxon>Cyanobacteriota</taxon>
        <taxon>Cyanophyceae</taxon>
        <taxon>Nostocales</taxon>
        <taxon>Nostocaceae</taxon>
        <taxon>Richelia</taxon>
    </lineage>
</organism>
<name>A0A975Y2Y1_9NOST</name>
<dbReference type="Proteomes" id="UP000683511">
    <property type="component" value="Chromosome"/>
</dbReference>
<gene>
    <name evidence="1" type="ORF">B6N60_00245</name>
</gene>
<protein>
    <submittedName>
        <fullName evidence="1">Uncharacterized protein</fullName>
    </submittedName>
</protein>
<keyword evidence="2" id="KW-1185">Reference proteome</keyword>
<reference evidence="1" key="1">
    <citation type="submission" date="2017-04" db="EMBL/GenBank/DDBJ databases">
        <title>Genome deletions in a multicellular cyanobacterial endosymbiont for morphological adaptation in marine diatoms.</title>
        <authorList>
            <person name="Wang Y."/>
            <person name="Gao H."/>
            <person name="Li R."/>
            <person name="Xu X."/>
        </authorList>
    </citation>
    <scope>NUCLEOTIDE SEQUENCE</scope>
    <source>
        <strain evidence="1">FACHB 800</strain>
    </source>
</reference>
<dbReference type="KEGG" id="rsin:B6N60_00245"/>
<dbReference type="EMBL" id="CP021056">
    <property type="protein sequence ID" value="QXE21568.1"/>
    <property type="molecule type" value="Genomic_DNA"/>
</dbReference>
<sequence>MFNWVELLLVIVEIGVGGAWVVQADRNIVTTRAKVNDNQGRYIV</sequence>
<evidence type="ECO:0000313" key="2">
    <source>
        <dbReference type="Proteomes" id="UP000683511"/>
    </source>
</evidence>
<dbReference type="AlphaFoldDB" id="A0A975Y2Y1"/>
<accession>A0A975Y2Y1</accession>